<evidence type="ECO:0000313" key="8">
    <source>
        <dbReference type="EMBL" id="VDP89031.1"/>
    </source>
</evidence>
<evidence type="ECO:0000259" key="7">
    <source>
        <dbReference type="SMART" id="SM01332"/>
    </source>
</evidence>
<comment type="similarity">
    <text evidence="5">Belongs to the cyclin family.</text>
</comment>
<reference evidence="10" key="1">
    <citation type="submission" date="2016-06" db="UniProtKB">
        <authorList>
            <consortium name="WormBaseParasite"/>
        </authorList>
    </citation>
    <scope>IDENTIFICATION</scope>
</reference>
<dbReference type="OrthoDB" id="6272950at2759"/>
<dbReference type="EMBL" id="UZAN01051648">
    <property type="protein sequence ID" value="VDP89031.1"/>
    <property type="molecule type" value="Genomic_DNA"/>
</dbReference>
<dbReference type="InterPro" id="IPR048258">
    <property type="entry name" value="Cyclins_cyclin-box"/>
</dbReference>
<dbReference type="SUPFAM" id="SSF47954">
    <property type="entry name" value="Cyclin-like"/>
    <property type="match status" value="2"/>
</dbReference>
<dbReference type="AlphaFoldDB" id="A0A183AY11"/>
<keyword evidence="3 5" id="KW-0195">Cyclin</keyword>
<dbReference type="PANTHER" id="PTHR10177">
    <property type="entry name" value="CYCLINS"/>
    <property type="match status" value="1"/>
</dbReference>
<keyword evidence="4" id="KW-0131">Cell cycle</keyword>
<dbReference type="SMART" id="SM01332">
    <property type="entry name" value="Cyclin_C"/>
    <property type="match status" value="1"/>
</dbReference>
<feature type="domain" description="Cyclin-like" evidence="6">
    <location>
        <begin position="186"/>
        <end position="271"/>
    </location>
</feature>
<proteinExistence type="inferred from homology"/>
<dbReference type="InterPro" id="IPR039361">
    <property type="entry name" value="Cyclin"/>
</dbReference>
<reference evidence="8 9" key="2">
    <citation type="submission" date="2018-11" db="EMBL/GenBank/DDBJ databases">
        <authorList>
            <consortium name="Pathogen Informatics"/>
        </authorList>
    </citation>
    <scope>NUCLEOTIDE SEQUENCE [LARGE SCALE GENOMIC DNA]</scope>
    <source>
        <strain evidence="8 9">Egypt</strain>
    </source>
</reference>
<feature type="domain" description="Cyclin C-terminal" evidence="7">
    <location>
        <begin position="280"/>
        <end position="431"/>
    </location>
</feature>
<evidence type="ECO:0000313" key="10">
    <source>
        <dbReference type="WBParaSite" id="ECPE_0001188101-mRNA-1"/>
    </source>
</evidence>
<dbReference type="FunFam" id="1.10.472.10:FF:000001">
    <property type="entry name" value="G2/mitotic-specific cyclin"/>
    <property type="match status" value="1"/>
</dbReference>
<protein>
    <submittedName>
        <fullName evidence="10">G2/mitotic-specific cyclin-B3</fullName>
    </submittedName>
</protein>
<organism evidence="10">
    <name type="scientific">Echinostoma caproni</name>
    <dbReference type="NCBI Taxonomy" id="27848"/>
    <lineage>
        <taxon>Eukaryota</taxon>
        <taxon>Metazoa</taxon>
        <taxon>Spiralia</taxon>
        <taxon>Lophotrochozoa</taxon>
        <taxon>Platyhelminthes</taxon>
        <taxon>Trematoda</taxon>
        <taxon>Digenea</taxon>
        <taxon>Plagiorchiida</taxon>
        <taxon>Echinostomata</taxon>
        <taxon>Echinostomatoidea</taxon>
        <taxon>Echinostomatidae</taxon>
        <taxon>Echinostoma</taxon>
    </lineage>
</organism>
<name>A0A183AY11_9TREM</name>
<evidence type="ECO:0000256" key="1">
    <source>
        <dbReference type="ARBA" id="ARBA00022618"/>
    </source>
</evidence>
<evidence type="ECO:0000256" key="4">
    <source>
        <dbReference type="ARBA" id="ARBA00023306"/>
    </source>
</evidence>
<dbReference type="PROSITE" id="PS00292">
    <property type="entry name" value="CYCLINS"/>
    <property type="match status" value="1"/>
</dbReference>
<accession>A0A183AY11</accession>
<keyword evidence="9" id="KW-1185">Reference proteome</keyword>
<keyword evidence="2" id="KW-0498">Mitosis</keyword>
<evidence type="ECO:0000259" key="6">
    <source>
        <dbReference type="SMART" id="SM00385"/>
    </source>
</evidence>
<dbReference type="CDD" id="cd20542">
    <property type="entry name" value="CYCLIN_CNTD2"/>
    <property type="match status" value="1"/>
</dbReference>
<evidence type="ECO:0000256" key="5">
    <source>
        <dbReference type="RuleBase" id="RU000383"/>
    </source>
</evidence>
<dbReference type="InterPro" id="IPR013763">
    <property type="entry name" value="Cyclin-like_dom"/>
</dbReference>
<dbReference type="InterPro" id="IPR036915">
    <property type="entry name" value="Cyclin-like_sf"/>
</dbReference>
<keyword evidence="1" id="KW-0132">Cell division</keyword>
<dbReference type="GO" id="GO:0051301">
    <property type="term" value="P:cell division"/>
    <property type="evidence" value="ECO:0007669"/>
    <property type="project" value="UniProtKB-KW"/>
</dbReference>
<dbReference type="Pfam" id="PF00134">
    <property type="entry name" value="Cyclin_N"/>
    <property type="match status" value="1"/>
</dbReference>
<gene>
    <name evidence="8" type="ORF">ECPE_LOCUS11846</name>
</gene>
<sequence length="455" mass="52050">MCGDDGDQTPQGFHTELHFQNKTAELLKHSDQLIQLDRLTLSDWVPENEASVRNRHELGDSGAGTAQSVHVIENTRLIAMMFHHPVAATLQSQTSVHRLTRMDSNATGVSDSPSLFSPDCGPFQRSYVLWLPQTPIDMAQFDEFHMHHERIFRYLYTRDLEATSYYKAEFLRRNGLSADIRATLCDWMIKVQQYLKLRTETLHLAVSLVDRYTWLQDRMNPSDYQLVGITALFVAAKFVERFAPTTTTLCYLTENSYKPKQVLEFELHLLQTLDFDVAIPLPHHFLTRAMLACDDLTYSERAKVELICCYLFELSLTEVSAVGVPASTRCAAAVRLVRQLLQVERERVTSSPNTSVWDTDSLGHGLEAWNDRMVRILGHDDNTHLRTIALIYVRALRRFQSGSAVPKQRFEAAFHKFSNRGYRSVAQCDTLQLCDYDSVEVALYQMNTSDQPLSM</sequence>
<dbReference type="Proteomes" id="UP000272942">
    <property type="component" value="Unassembled WGS sequence"/>
</dbReference>
<dbReference type="Pfam" id="PF02984">
    <property type="entry name" value="Cyclin_C"/>
    <property type="match status" value="1"/>
</dbReference>
<dbReference type="Gene3D" id="1.10.472.10">
    <property type="entry name" value="Cyclin-like"/>
    <property type="match status" value="2"/>
</dbReference>
<dbReference type="WBParaSite" id="ECPE_0001188101-mRNA-1">
    <property type="protein sequence ID" value="ECPE_0001188101-mRNA-1"/>
    <property type="gene ID" value="ECPE_0001188101"/>
</dbReference>
<dbReference type="InterPro" id="IPR004367">
    <property type="entry name" value="Cyclin_C-dom"/>
</dbReference>
<evidence type="ECO:0000256" key="3">
    <source>
        <dbReference type="ARBA" id="ARBA00023127"/>
    </source>
</evidence>
<dbReference type="SMART" id="SM00385">
    <property type="entry name" value="CYCLIN"/>
    <property type="match status" value="1"/>
</dbReference>
<dbReference type="InterPro" id="IPR006671">
    <property type="entry name" value="Cyclin_N"/>
</dbReference>
<evidence type="ECO:0000256" key="2">
    <source>
        <dbReference type="ARBA" id="ARBA00022776"/>
    </source>
</evidence>
<evidence type="ECO:0000313" key="9">
    <source>
        <dbReference type="Proteomes" id="UP000272942"/>
    </source>
</evidence>